<dbReference type="KEGG" id="bdi:100844352"/>
<comment type="subcellular location">
    <subcellularLocation>
        <location evidence="1">Membrane</location>
        <topology evidence="1">Multi-pass membrane protein</topology>
    </subcellularLocation>
</comment>
<evidence type="ECO:0000256" key="2">
    <source>
        <dbReference type="ARBA" id="ARBA00022692"/>
    </source>
</evidence>
<evidence type="ECO:0000313" key="8">
    <source>
        <dbReference type="EMBL" id="KQK10378.1"/>
    </source>
</evidence>
<accession>I1HSY5</accession>
<gene>
    <name evidence="9" type="primary">LOC100844352</name>
    <name evidence="8" type="ORF">BRADI_2g53700v3</name>
</gene>
<feature type="transmembrane region" description="Helical" evidence="5">
    <location>
        <begin position="170"/>
        <end position="192"/>
    </location>
</feature>
<dbReference type="Proteomes" id="UP000008810">
    <property type="component" value="Chromosome 2"/>
</dbReference>
<evidence type="ECO:0000256" key="3">
    <source>
        <dbReference type="ARBA" id="ARBA00022989"/>
    </source>
</evidence>
<evidence type="ECO:0000256" key="5">
    <source>
        <dbReference type="SAM" id="Phobius"/>
    </source>
</evidence>
<dbReference type="PANTHER" id="PTHR21576:SF11">
    <property type="entry name" value="MAJOR FACILITATOR SUPERFAMILY PROTEIN"/>
    <property type="match status" value="1"/>
</dbReference>
<dbReference type="GeneID" id="100844352"/>
<protein>
    <submittedName>
        <fullName evidence="8 9">Uncharacterized protein</fullName>
    </submittedName>
</protein>
<keyword evidence="10" id="KW-1185">Reference proteome</keyword>
<proteinExistence type="predicted"/>
<feature type="transmembrane region" description="Helical" evidence="5">
    <location>
        <begin position="490"/>
        <end position="509"/>
    </location>
</feature>
<keyword evidence="2 5" id="KW-0812">Transmembrane</keyword>
<dbReference type="Gene3D" id="1.20.1250.20">
    <property type="entry name" value="MFS general substrate transporter like domains"/>
    <property type="match status" value="1"/>
</dbReference>
<feature type="transmembrane region" description="Helical" evidence="5">
    <location>
        <begin position="410"/>
        <end position="437"/>
    </location>
</feature>
<dbReference type="FunCoup" id="I1HSY5">
    <property type="interactions" value="2"/>
</dbReference>
<evidence type="ECO:0000259" key="6">
    <source>
        <dbReference type="Pfam" id="PF06813"/>
    </source>
</evidence>
<dbReference type="HOGENOM" id="CLU_021715_2_0_1"/>
<feature type="transmembrane region" description="Helical" evidence="5">
    <location>
        <begin position="387"/>
        <end position="404"/>
    </location>
</feature>
<feature type="transmembrane region" description="Helical" evidence="5">
    <location>
        <begin position="318"/>
        <end position="336"/>
    </location>
</feature>
<dbReference type="EnsemblPlants" id="KQK10378">
    <property type="protein sequence ID" value="KQK10378"/>
    <property type="gene ID" value="BRADI_2g53700v3"/>
</dbReference>
<feature type="transmembrane region" description="Helical" evidence="5">
    <location>
        <begin position="101"/>
        <end position="124"/>
    </location>
</feature>
<feature type="transmembrane region" description="Helical" evidence="5">
    <location>
        <begin position="204"/>
        <end position="224"/>
    </location>
</feature>
<evidence type="ECO:0000313" key="9">
    <source>
        <dbReference type="EnsemblPlants" id="KQK10378"/>
    </source>
</evidence>
<sequence>MSSPSSAHWLSLVGSIWLQTINGPNSDFPVYSSQLKELKNISQVQLNFLAFASDAGKLFGWFSGVAALHVPLWLVAFVGAAFGLVGYGVQYLFLDSSGLKFWHLFLLTALAGNGICWINTVCYLLCIKNFASRSRVAVSLATSYLGLSAKVYTSLAETMPWLANSKAKTYLLLNAVVPMLVTLAVAPSLRVFDLKSGSSTDTAFLVMFAITLATGACAVVGSIGSTSSGLSSGEHMVSLSVLLAIPMLIPAALKIRESLNEIWEAKRESRIHDLGTDEAVVVIEVLEVETKEEEIVVAEEKAPQEEVGGLQLLKKPDFWLYFFSYMFSGTLGLVFLNNLGQIAESRGLGQTSTLVSLSSSFGFFGRLLPSFLDYYSAKSGYSISRTGSMASLMAPMAGAFFLLLHPSNFFLYASTAIVGTCTGAITSVAVSATSELFGTKHFGVNHNILVSNIPVGSLCFGYFAAFLYQREAGARGSQTCKGASCYQETFTVWGITCVLGTLLCVVLYLRSRSSSFAGRLPVRLQCLAARLASFVRGGNNSTKAPEVSNQEA</sequence>
<feature type="transmembrane region" description="Helical" evidence="5">
    <location>
        <begin position="58"/>
        <end position="89"/>
    </location>
</feature>
<feature type="transmembrane region" description="Helical" evidence="5">
    <location>
        <begin position="449"/>
        <end position="470"/>
    </location>
</feature>
<reference evidence="8 9" key="1">
    <citation type="journal article" date="2010" name="Nature">
        <title>Genome sequencing and analysis of the model grass Brachypodium distachyon.</title>
        <authorList>
            <consortium name="International Brachypodium Initiative"/>
        </authorList>
    </citation>
    <scope>NUCLEOTIDE SEQUENCE [LARGE SCALE GENOMIC DNA]</scope>
    <source>
        <strain evidence="8 9">Bd21</strain>
    </source>
</reference>
<dbReference type="AlphaFoldDB" id="I1HSY5"/>
<feature type="domain" description="Nodulin-like" evidence="6">
    <location>
        <begin position="8"/>
        <end position="250"/>
    </location>
</feature>
<dbReference type="Gramene" id="KQK10378">
    <property type="protein sequence ID" value="KQK10378"/>
    <property type="gene ID" value="BRADI_2g53700v3"/>
</dbReference>
<feature type="transmembrane region" description="Helical" evidence="5">
    <location>
        <begin position="356"/>
        <end position="375"/>
    </location>
</feature>
<feature type="transmembrane region" description="Helical" evidence="5">
    <location>
        <begin position="236"/>
        <end position="253"/>
    </location>
</feature>
<evidence type="ECO:0000259" key="7">
    <source>
        <dbReference type="Pfam" id="PF23262"/>
    </source>
</evidence>
<evidence type="ECO:0000256" key="4">
    <source>
        <dbReference type="ARBA" id="ARBA00023136"/>
    </source>
</evidence>
<feature type="domain" description="NFD4 C-terminal" evidence="7">
    <location>
        <begin position="305"/>
        <end position="513"/>
    </location>
</feature>
<dbReference type="InterPro" id="IPR056555">
    <property type="entry name" value="NFD4_C"/>
</dbReference>
<organism evidence="8">
    <name type="scientific">Brachypodium distachyon</name>
    <name type="common">Purple false brome</name>
    <name type="synonym">Trachynia distachya</name>
    <dbReference type="NCBI Taxonomy" id="15368"/>
    <lineage>
        <taxon>Eukaryota</taxon>
        <taxon>Viridiplantae</taxon>
        <taxon>Streptophyta</taxon>
        <taxon>Embryophyta</taxon>
        <taxon>Tracheophyta</taxon>
        <taxon>Spermatophyta</taxon>
        <taxon>Magnoliopsida</taxon>
        <taxon>Liliopsida</taxon>
        <taxon>Poales</taxon>
        <taxon>Poaceae</taxon>
        <taxon>BOP clade</taxon>
        <taxon>Pooideae</taxon>
        <taxon>Stipodae</taxon>
        <taxon>Brachypodieae</taxon>
        <taxon>Brachypodium</taxon>
    </lineage>
</organism>
<keyword evidence="4 5" id="KW-0472">Membrane</keyword>
<dbReference type="RefSeq" id="XP_003564509.1">
    <property type="nucleotide sequence ID" value="XM_003564461.4"/>
</dbReference>
<dbReference type="EMBL" id="CM000881">
    <property type="protein sequence ID" value="KQK10378.1"/>
    <property type="molecule type" value="Genomic_DNA"/>
</dbReference>
<dbReference type="InterPro" id="IPR010658">
    <property type="entry name" value="Nodulin-like"/>
</dbReference>
<dbReference type="SUPFAM" id="SSF103473">
    <property type="entry name" value="MFS general substrate transporter"/>
    <property type="match status" value="1"/>
</dbReference>
<reference evidence="9" key="3">
    <citation type="submission" date="2018-08" db="UniProtKB">
        <authorList>
            <consortium name="EnsemblPlants"/>
        </authorList>
    </citation>
    <scope>IDENTIFICATION</scope>
    <source>
        <strain evidence="9">cv. Bd21</strain>
    </source>
</reference>
<dbReference type="eggNOG" id="ENOG502QTGY">
    <property type="taxonomic scope" value="Eukaryota"/>
</dbReference>
<dbReference type="Pfam" id="PF23262">
    <property type="entry name" value="NFD4_C"/>
    <property type="match status" value="1"/>
</dbReference>
<name>I1HSY5_BRADI</name>
<dbReference type="OrthoDB" id="410267at2759"/>
<evidence type="ECO:0000313" key="10">
    <source>
        <dbReference type="Proteomes" id="UP000008810"/>
    </source>
</evidence>
<dbReference type="InterPro" id="IPR036259">
    <property type="entry name" value="MFS_trans_sf"/>
</dbReference>
<dbReference type="GO" id="GO:0016020">
    <property type="term" value="C:membrane"/>
    <property type="evidence" value="ECO:0000318"/>
    <property type="project" value="GO_Central"/>
</dbReference>
<dbReference type="PANTHER" id="PTHR21576">
    <property type="entry name" value="UNCHARACTERIZED NODULIN-LIKE PROTEIN"/>
    <property type="match status" value="1"/>
</dbReference>
<evidence type="ECO:0000256" key="1">
    <source>
        <dbReference type="ARBA" id="ARBA00004141"/>
    </source>
</evidence>
<reference evidence="8" key="2">
    <citation type="submission" date="2017-06" db="EMBL/GenBank/DDBJ databases">
        <title>WGS assembly of Brachypodium distachyon.</title>
        <authorList>
            <consortium name="The International Brachypodium Initiative"/>
            <person name="Lucas S."/>
            <person name="Harmon-Smith M."/>
            <person name="Lail K."/>
            <person name="Tice H."/>
            <person name="Grimwood J."/>
            <person name="Bruce D."/>
            <person name="Barry K."/>
            <person name="Shu S."/>
            <person name="Lindquist E."/>
            <person name="Wang M."/>
            <person name="Pitluck S."/>
            <person name="Vogel J.P."/>
            <person name="Garvin D.F."/>
            <person name="Mockler T.C."/>
            <person name="Schmutz J."/>
            <person name="Rokhsar D."/>
            <person name="Bevan M.W."/>
        </authorList>
    </citation>
    <scope>NUCLEOTIDE SEQUENCE</scope>
    <source>
        <strain evidence="8">Bd21</strain>
    </source>
</reference>
<dbReference type="STRING" id="15368.I1HSY5"/>
<dbReference type="OMA" id="MPSLMYY"/>
<dbReference type="Pfam" id="PF06813">
    <property type="entry name" value="Nodulin-like"/>
    <property type="match status" value="1"/>
</dbReference>
<keyword evidence="3 5" id="KW-1133">Transmembrane helix</keyword>